<keyword evidence="2" id="KW-0812">Transmembrane</keyword>
<evidence type="ECO:0000256" key="2">
    <source>
        <dbReference type="SAM" id="Phobius"/>
    </source>
</evidence>
<evidence type="ECO:0000313" key="3">
    <source>
        <dbReference type="EMBL" id="SEP61540.1"/>
    </source>
</evidence>
<dbReference type="EMBL" id="FOFO01000002">
    <property type="protein sequence ID" value="SEP61540.1"/>
    <property type="molecule type" value="Genomic_DNA"/>
</dbReference>
<name>A0A1H8ZAS7_9GAMM</name>
<keyword evidence="2" id="KW-0472">Membrane</keyword>
<dbReference type="Proteomes" id="UP000199496">
    <property type="component" value="Unassembled WGS sequence"/>
</dbReference>
<dbReference type="AlphaFoldDB" id="A0A1H8ZAS7"/>
<organism evidence="3 4">
    <name type="scientific">Ectothiorhodospira magna</name>
    <dbReference type="NCBI Taxonomy" id="867345"/>
    <lineage>
        <taxon>Bacteria</taxon>
        <taxon>Pseudomonadati</taxon>
        <taxon>Pseudomonadota</taxon>
        <taxon>Gammaproteobacteria</taxon>
        <taxon>Chromatiales</taxon>
        <taxon>Ectothiorhodospiraceae</taxon>
        <taxon>Ectothiorhodospira</taxon>
    </lineage>
</organism>
<feature type="repeat" description="TPR" evidence="1">
    <location>
        <begin position="121"/>
        <end position="154"/>
    </location>
</feature>
<reference evidence="3 4" key="1">
    <citation type="submission" date="2016-10" db="EMBL/GenBank/DDBJ databases">
        <authorList>
            <person name="de Groot N.N."/>
        </authorList>
    </citation>
    <scope>NUCLEOTIDE SEQUENCE [LARGE SCALE GENOMIC DNA]</scope>
    <source>
        <strain evidence="3 4">B7-7</strain>
    </source>
</reference>
<feature type="transmembrane region" description="Helical" evidence="2">
    <location>
        <begin position="6"/>
        <end position="27"/>
    </location>
</feature>
<dbReference type="OrthoDB" id="9766710at2"/>
<keyword evidence="1" id="KW-0802">TPR repeat</keyword>
<dbReference type="InterPro" id="IPR011990">
    <property type="entry name" value="TPR-like_helical_dom_sf"/>
</dbReference>
<dbReference type="SUPFAM" id="SSF48452">
    <property type="entry name" value="TPR-like"/>
    <property type="match status" value="1"/>
</dbReference>
<dbReference type="InterPro" id="IPR019734">
    <property type="entry name" value="TPR_rpt"/>
</dbReference>
<keyword evidence="2" id="KW-1133">Transmembrane helix</keyword>
<dbReference type="PROSITE" id="PS50005">
    <property type="entry name" value="TPR"/>
    <property type="match status" value="1"/>
</dbReference>
<dbReference type="SMART" id="SM00028">
    <property type="entry name" value="TPR"/>
    <property type="match status" value="2"/>
</dbReference>
<accession>A0A1H8ZAS7</accession>
<keyword evidence="4" id="KW-1185">Reference proteome</keyword>
<sequence length="169" mass="19294">MDIQDYFAVLALLVSILALGVILLGYIEYIRVRALRRELQVWQSQVEDRLYRNAKAQQLIQASYRVESPERRISLIEAALKADPDTFNGYNALGWEKLHQDDISGAIAAFEQAVIRHPKDKAGHFDLAWAYLRANRPDKARKSLDKALRVDPSSRQDIDASPELASLYR</sequence>
<dbReference type="Pfam" id="PF13432">
    <property type="entry name" value="TPR_16"/>
    <property type="match status" value="1"/>
</dbReference>
<dbReference type="RefSeq" id="WP_162273482.1">
    <property type="nucleotide sequence ID" value="NZ_FOFO01000002.1"/>
</dbReference>
<gene>
    <name evidence="3" type="ORF">SAMN05421693_10250</name>
</gene>
<protein>
    <submittedName>
        <fullName evidence="3">Tetratricopeptide repeat-containing protein</fullName>
    </submittedName>
</protein>
<evidence type="ECO:0000313" key="4">
    <source>
        <dbReference type="Proteomes" id="UP000199496"/>
    </source>
</evidence>
<dbReference type="STRING" id="867345.SAMN05421693_10250"/>
<dbReference type="Gene3D" id="1.25.40.10">
    <property type="entry name" value="Tetratricopeptide repeat domain"/>
    <property type="match status" value="1"/>
</dbReference>
<evidence type="ECO:0000256" key="1">
    <source>
        <dbReference type="PROSITE-ProRule" id="PRU00339"/>
    </source>
</evidence>
<proteinExistence type="predicted"/>